<dbReference type="EMBL" id="BSUW01000001">
    <property type="protein sequence ID" value="GMA71203.1"/>
    <property type="molecule type" value="Genomic_DNA"/>
</dbReference>
<reference evidence="4 5" key="1">
    <citation type="journal article" date="2014" name="Int. J. Syst. Evol. Microbiol.">
        <title>Complete genome sequence of Corynebacterium casei LMG S-19264T (=DSM 44701T), isolated from a smear-ripened cheese.</title>
        <authorList>
            <consortium name="US DOE Joint Genome Institute (JGI-PGF)"/>
            <person name="Walter F."/>
            <person name="Albersmeier A."/>
            <person name="Kalinowski J."/>
            <person name="Ruckert C."/>
        </authorList>
    </citation>
    <scope>NUCLEOTIDE SEQUENCE [LARGE SCALE GENOMIC DNA]</scope>
    <source>
        <strain evidence="4 5">NBRC 114545</strain>
    </source>
</reference>
<evidence type="ECO:0000313" key="5">
    <source>
        <dbReference type="Proteomes" id="UP001157039"/>
    </source>
</evidence>
<organism evidence="4 5">
    <name type="scientific">Tetragenococcus osmophilus</name>
    <dbReference type="NCBI Taxonomy" id="526944"/>
    <lineage>
        <taxon>Bacteria</taxon>
        <taxon>Bacillati</taxon>
        <taxon>Bacillota</taxon>
        <taxon>Bacilli</taxon>
        <taxon>Lactobacillales</taxon>
        <taxon>Enterococcaceae</taxon>
        <taxon>Tetragenococcus</taxon>
    </lineage>
</organism>
<dbReference type="Gene3D" id="3.40.50.720">
    <property type="entry name" value="NAD(P)-binding Rossmann-like Domain"/>
    <property type="match status" value="1"/>
</dbReference>
<dbReference type="AlphaFoldDB" id="A0AA37XHU6"/>
<name>A0AA37XHU6_9ENTE</name>
<dbReference type="PANTHER" id="PTHR48106:SF18">
    <property type="entry name" value="QUINONE OXIDOREDUCTASE PIG3"/>
    <property type="match status" value="1"/>
</dbReference>
<gene>
    <name evidence="4" type="ORF">GCM10025885_02520</name>
</gene>
<sequence>MVRGFKKEETILIHAGASGVGTAAIQMAKKLSNAKIIVTAGSQEKLDFCRQLGADITINYKQEKFDEVILQKTGNYGVDVILDFIGANYWQKNMNSAAVNARWILIGLLGGAKVEHINLNEFLAKCISLKGTLLTPRSDEYKADLVSAFQKNVIPYFASGEIKPIIHDVFSFEDLPKAHKAMEDNENVGRLLVNIK</sequence>
<evidence type="ECO:0000256" key="2">
    <source>
        <dbReference type="ARBA" id="ARBA00023002"/>
    </source>
</evidence>
<dbReference type="InterPro" id="IPR013149">
    <property type="entry name" value="ADH-like_C"/>
</dbReference>
<keyword evidence="1" id="KW-0521">NADP</keyword>
<keyword evidence="2" id="KW-0560">Oxidoreductase</keyword>
<dbReference type="PANTHER" id="PTHR48106">
    <property type="entry name" value="QUINONE OXIDOREDUCTASE PIG3-RELATED"/>
    <property type="match status" value="1"/>
</dbReference>
<dbReference type="InterPro" id="IPR020843">
    <property type="entry name" value="ER"/>
</dbReference>
<dbReference type="Pfam" id="PF00107">
    <property type="entry name" value="ADH_zinc_N"/>
    <property type="match status" value="1"/>
</dbReference>
<feature type="domain" description="Enoyl reductase (ER)" evidence="3">
    <location>
        <begin position="1"/>
        <end position="193"/>
    </location>
</feature>
<dbReference type="GO" id="GO:0070402">
    <property type="term" value="F:NADPH binding"/>
    <property type="evidence" value="ECO:0007669"/>
    <property type="project" value="TreeGrafter"/>
</dbReference>
<accession>A0AA37XHU6</accession>
<proteinExistence type="predicted"/>
<dbReference type="Gene3D" id="3.90.180.10">
    <property type="entry name" value="Medium-chain alcohol dehydrogenases, catalytic domain"/>
    <property type="match status" value="1"/>
</dbReference>
<dbReference type="GO" id="GO:0016651">
    <property type="term" value="F:oxidoreductase activity, acting on NAD(P)H"/>
    <property type="evidence" value="ECO:0007669"/>
    <property type="project" value="TreeGrafter"/>
</dbReference>
<dbReference type="SUPFAM" id="SSF51735">
    <property type="entry name" value="NAD(P)-binding Rossmann-fold domains"/>
    <property type="match status" value="1"/>
</dbReference>
<dbReference type="Proteomes" id="UP001157039">
    <property type="component" value="Unassembled WGS sequence"/>
</dbReference>
<dbReference type="SMART" id="SM00829">
    <property type="entry name" value="PKS_ER"/>
    <property type="match status" value="1"/>
</dbReference>
<protein>
    <recommendedName>
        <fullName evidence="3">Enoyl reductase (ER) domain-containing protein</fullName>
    </recommendedName>
</protein>
<evidence type="ECO:0000313" key="4">
    <source>
        <dbReference type="EMBL" id="GMA71203.1"/>
    </source>
</evidence>
<dbReference type="InterPro" id="IPR036291">
    <property type="entry name" value="NAD(P)-bd_dom_sf"/>
</dbReference>
<comment type="caution">
    <text evidence="4">The sequence shown here is derived from an EMBL/GenBank/DDBJ whole genome shotgun (WGS) entry which is preliminary data.</text>
</comment>
<evidence type="ECO:0000259" key="3">
    <source>
        <dbReference type="SMART" id="SM00829"/>
    </source>
</evidence>
<evidence type="ECO:0000256" key="1">
    <source>
        <dbReference type="ARBA" id="ARBA00022857"/>
    </source>
</evidence>